<dbReference type="GO" id="GO:0007157">
    <property type="term" value="P:heterophilic cell-cell adhesion via plasma membrane cell adhesion molecules"/>
    <property type="evidence" value="ECO:0007669"/>
    <property type="project" value="TreeGrafter"/>
</dbReference>
<feature type="region of interest" description="Disordered" evidence="8">
    <location>
        <begin position="260"/>
        <end position="317"/>
    </location>
</feature>
<dbReference type="PANTHER" id="PTHR23277:SF119">
    <property type="entry name" value="IGSF21B"/>
    <property type="match status" value="1"/>
</dbReference>
<evidence type="ECO:0000313" key="11">
    <source>
        <dbReference type="EMBL" id="TRY87059.1"/>
    </source>
</evidence>
<dbReference type="EMBL" id="SRMA01026163">
    <property type="protein sequence ID" value="TRY87059.1"/>
    <property type="molecule type" value="Genomic_DNA"/>
</dbReference>
<feature type="region of interest" description="Disordered" evidence="8">
    <location>
        <begin position="52"/>
        <end position="71"/>
    </location>
</feature>
<evidence type="ECO:0000256" key="7">
    <source>
        <dbReference type="ARBA" id="ARBA00023319"/>
    </source>
</evidence>
<evidence type="ECO:0000256" key="8">
    <source>
        <dbReference type="SAM" id="MobiDB-lite"/>
    </source>
</evidence>
<keyword evidence="2" id="KW-0732">Signal</keyword>
<dbReference type="InterPro" id="IPR013783">
    <property type="entry name" value="Ig-like_fold"/>
</dbReference>
<dbReference type="InterPro" id="IPR036179">
    <property type="entry name" value="Ig-like_dom_sf"/>
</dbReference>
<feature type="compositionally biased region" description="Polar residues" evidence="8">
    <location>
        <begin position="300"/>
        <end position="316"/>
    </location>
</feature>
<keyword evidence="12" id="KW-1185">Reference proteome</keyword>
<dbReference type="SUPFAM" id="SSF48726">
    <property type="entry name" value="Immunoglobulin"/>
    <property type="match status" value="2"/>
</dbReference>
<comment type="subcellular location">
    <subcellularLocation>
        <location evidence="1">Membrane</location>
    </subcellularLocation>
</comment>
<keyword evidence="4 9" id="KW-0472">Membrane</keyword>
<evidence type="ECO:0000259" key="10">
    <source>
        <dbReference type="PROSITE" id="PS50835"/>
    </source>
</evidence>
<evidence type="ECO:0000313" key="12">
    <source>
        <dbReference type="Proteomes" id="UP000316079"/>
    </source>
</evidence>
<dbReference type="Proteomes" id="UP000316079">
    <property type="component" value="Unassembled WGS sequence"/>
</dbReference>
<dbReference type="GO" id="GO:0005912">
    <property type="term" value="C:adherens junction"/>
    <property type="evidence" value="ECO:0007669"/>
    <property type="project" value="TreeGrafter"/>
</dbReference>
<sequence length="537" mass="60256">MGDTVTLKCNFRTDGNLREIVWFRRAYLSSPREFPLCPYKGNHQSRPGACSLIGKQEDPNSKAFKRPSSPNRKLINPYTIDFGQREMRASTSHLQLALFTGDRRWKFEAKNLHVRCHVQHQFFPHGGLPQTRRPCLPVNRQVRLVHSSVLFLNVPRLPEVQMEDDGPYECHVGIYDRASREKVVLASGSIILNVMSPPKSIFVEAANQPARFNRYEAQNFTLVCIVTGGKPSPVVYFKRDGERIEVHPFSSEKAESRGLFATNTQPFLSRETDDTKVQKSQSSMGPYSEPVRLEKDRPQRSYTSGALDQGEPSPTTEVIPETVISREFPRWVLSSTPLYFFKQMQSEVQDGTLEVQASLTWHLNPQLDNEALFSCEVKHPALSMPMKAEVFSLCSPAAPKGPKLSVAPSRAKVGDTVRIKVEGFQMGPKANEVFPEPLFTWARVGGPLLDGSEERFGKELVLERVPAELNGSMYRCTVQNPLGSTNTHTRLIVFDNPKIKKATSKLNIGNAAGETIGPSLLLLLLMLMMMLLSLELT</sequence>
<dbReference type="InterPro" id="IPR003006">
    <property type="entry name" value="Ig/MHC_CS"/>
</dbReference>
<protein>
    <recommendedName>
        <fullName evidence="10">Ig-like domain-containing protein</fullName>
    </recommendedName>
</protein>
<accession>A0A553QAV7</accession>
<dbReference type="PROSITE" id="PS50835">
    <property type="entry name" value="IG_LIKE"/>
    <property type="match status" value="1"/>
</dbReference>
<reference evidence="11 12" key="1">
    <citation type="journal article" date="2019" name="Sci. Data">
        <title>Hybrid genome assembly and annotation of Danionella translucida.</title>
        <authorList>
            <person name="Kadobianskyi M."/>
            <person name="Schulze L."/>
            <person name="Schuelke M."/>
            <person name="Judkewitz B."/>
        </authorList>
    </citation>
    <scope>NUCLEOTIDE SEQUENCE [LARGE SCALE GENOMIC DNA]</scope>
    <source>
        <strain evidence="11 12">Bolton</strain>
    </source>
</reference>
<keyword evidence="9" id="KW-0812">Transmembrane</keyword>
<evidence type="ECO:0000256" key="6">
    <source>
        <dbReference type="ARBA" id="ARBA00023180"/>
    </source>
</evidence>
<dbReference type="GO" id="GO:0007156">
    <property type="term" value="P:homophilic cell adhesion via plasma membrane adhesion molecules"/>
    <property type="evidence" value="ECO:0007669"/>
    <property type="project" value="TreeGrafter"/>
</dbReference>
<keyword evidence="6" id="KW-0325">Glycoprotein</keyword>
<evidence type="ECO:0000256" key="4">
    <source>
        <dbReference type="ARBA" id="ARBA00023136"/>
    </source>
</evidence>
<dbReference type="PANTHER" id="PTHR23277">
    <property type="entry name" value="NECTIN-RELATED"/>
    <property type="match status" value="1"/>
</dbReference>
<evidence type="ECO:0000256" key="5">
    <source>
        <dbReference type="ARBA" id="ARBA00023157"/>
    </source>
</evidence>
<evidence type="ECO:0000256" key="1">
    <source>
        <dbReference type="ARBA" id="ARBA00004370"/>
    </source>
</evidence>
<dbReference type="InterPro" id="IPR007110">
    <property type="entry name" value="Ig-like_dom"/>
</dbReference>
<dbReference type="Gene3D" id="2.60.40.10">
    <property type="entry name" value="Immunoglobulins"/>
    <property type="match status" value="2"/>
</dbReference>
<dbReference type="STRING" id="623744.A0A553QAV7"/>
<name>A0A553QAV7_9TELE</name>
<evidence type="ECO:0000256" key="3">
    <source>
        <dbReference type="ARBA" id="ARBA00022737"/>
    </source>
</evidence>
<dbReference type="OrthoDB" id="9940999at2759"/>
<keyword evidence="3" id="KW-0677">Repeat</keyword>
<evidence type="ECO:0000256" key="2">
    <source>
        <dbReference type="ARBA" id="ARBA00022729"/>
    </source>
</evidence>
<feature type="transmembrane region" description="Helical" evidence="9">
    <location>
        <begin position="516"/>
        <end position="534"/>
    </location>
</feature>
<comment type="caution">
    <text evidence="11">The sequence shown here is derived from an EMBL/GenBank/DDBJ whole genome shotgun (WGS) entry which is preliminary data.</text>
</comment>
<feature type="domain" description="Ig-like" evidence="10">
    <location>
        <begin position="402"/>
        <end position="492"/>
    </location>
</feature>
<keyword evidence="9" id="KW-1133">Transmembrane helix</keyword>
<dbReference type="PROSITE" id="PS00290">
    <property type="entry name" value="IG_MHC"/>
    <property type="match status" value="1"/>
</dbReference>
<dbReference type="GO" id="GO:0016020">
    <property type="term" value="C:membrane"/>
    <property type="evidence" value="ECO:0007669"/>
    <property type="project" value="UniProtKB-SubCell"/>
</dbReference>
<keyword evidence="7" id="KW-0393">Immunoglobulin domain</keyword>
<dbReference type="InterPro" id="IPR051427">
    <property type="entry name" value="Nectin/Nectin-like"/>
</dbReference>
<proteinExistence type="predicted"/>
<gene>
    <name evidence="11" type="ORF">DNTS_009151</name>
</gene>
<evidence type="ECO:0000256" key="9">
    <source>
        <dbReference type="SAM" id="Phobius"/>
    </source>
</evidence>
<keyword evidence="5" id="KW-1015">Disulfide bond</keyword>
<dbReference type="InterPro" id="IPR003599">
    <property type="entry name" value="Ig_sub"/>
</dbReference>
<organism evidence="11 12">
    <name type="scientific">Danionella cerebrum</name>
    <dbReference type="NCBI Taxonomy" id="2873325"/>
    <lineage>
        <taxon>Eukaryota</taxon>
        <taxon>Metazoa</taxon>
        <taxon>Chordata</taxon>
        <taxon>Craniata</taxon>
        <taxon>Vertebrata</taxon>
        <taxon>Euteleostomi</taxon>
        <taxon>Actinopterygii</taxon>
        <taxon>Neopterygii</taxon>
        <taxon>Teleostei</taxon>
        <taxon>Ostariophysi</taxon>
        <taxon>Cypriniformes</taxon>
        <taxon>Danionidae</taxon>
        <taxon>Danioninae</taxon>
        <taxon>Danionella</taxon>
    </lineage>
</organism>
<dbReference type="SMART" id="SM00409">
    <property type="entry name" value="IG"/>
    <property type="match status" value="2"/>
</dbReference>
<dbReference type="AlphaFoldDB" id="A0A553QAV7"/>